<evidence type="ECO:0000256" key="4">
    <source>
        <dbReference type="ARBA" id="ARBA00022490"/>
    </source>
</evidence>
<evidence type="ECO:0000256" key="6">
    <source>
        <dbReference type="ARBA" id="ARBA00022741"/>
    </source>
</evidence>
<keyword evidence="7 12" id="KW-0067">ATP-binding</keyword>
<dbReference type="EMBL" id="GL983436">
    <property type="protein sequence ID" value="EGR33496.1"/>
    <property type="molecule type" value="Genomic_DNA"/>
</dbReference>
<dbReference type="AlphaFoldDB" id="G0QMQ7"/>
<dbReference type="Proteomes" id="UP000008983">
    <property type="component" value="Unassembled WGS sequence"/>
</dbReference>
<evidence type="ECO:0000313" key="16">
    <source>
        <dbReference type="EMBL" id="EGR33496.1"/>
    </source>
</evidence>
<dbReference type="GO" id="GO:0017102">
    <property type="term" value="C:methionyl glutamyl tRNA synthetase complex"/>
    <property type="evidence" value="ECO:0007669"/>
    <property type="project" value="TreeGrafter"/>
</dbReference>
<dbReference type="InterPro" id="IPR001412">
    <property type="entry name" value="aa-tRNA-synth_I_CS"/>
</dbReference>
<dbReference type="GO" id="GO:0005829">
    <property type="term" value="C:cytosol"/>
    <property type="evidence" value="ECO:0007669"/>
    <property type="project" value="TreeGrafter"/>
</dbReference>
<evidence type="ECO:0000256" key="12">
    <source>
        <dbReference type="RuleBase" id="RU363037"/>
    </source>
</evidence>
<keyword evidence="6 12" id="KW-0547">Nucleotide-binding</keyword>
<comment type="catalytic activity">
    <reaction evidence="11">
        <text>tRNA(Glu) + L-glutamate + ATP = L-glutamyl-tRNA(Glu) + AMP + diphosphate</text>
        <dbReference type="Rhea" id="RHEA:23540"/>
        <dbReference type="Rhea" id="RHEA-COMP:9663"/>
        <dbReference type="Rhea" id="RHEA-COMP:9680"/>
        <dbReference type="ChEBI" id="CHEBI:29985"/>
        <dbReference type="ChEBI" id="CHEBI:30616"/>
        <dbReference type="ChEBI" id="CHEBI:33019"/>
        <dbReference type="ChEBI" id="CHEBI:78442"/>
        <dbReference type="ChEBI" id="CHEBI:78520"/>
        <dbReference type="ChEBI" id="CHEBI:456215"/>
        <dbReference type="EC" id="6.1.1.17"/>
    </reaction>
</comment>
<comment type="similarity">
    <text evidence="2">Belongs to the class-I aminoacyl-tRNA synthetase family. Glutamate--tRNA ligase type 2 subfamily.</text>
</comment>
<dbReference type="InterPro" id="IPR004526">
    <property type="entry name" value="Glu-tRNA-synth_arc/euk"/>
</dbReference>
<dbReference type="Gene3D" id="3.40.50.620">
    <property type="entry name" value="HUPs"/>
    <property type="match status" value="1"/>
</dbReference>
<evidence type="ECO:0000256" key="7">
    <source>
        <dbReference type="ARBA" id="ARBA00022840"/>
    </source>
</evidence>
<keyword evidence="4" id="KW-0963">Cytoplasm</keyword>
<evidence type="ECO:0000256" key="3">
    <source>
        <dbReference type="ARBA" id="ARBA00012835"/>
    </source>
</evidence>
<dbReference type="InterPro" id="IPR049437">
    <property type="entry name" value="tRNA-synt_1c_C2"/>
</dbReference>
<dbReference type="SUPFAM" id="SSF52374">
    <property type="entry name" value="Nucleotidylyl transferase"/>
    <property type="match status" value="1"/>
</dbReference>
<dbReference type="FunFam" id="1.10.1160.10:FF:000001">
    <property type="entry name" value="Glutamine--tRNA ligase"/>
    <property type="match status" value="1"/>
</dbReference>
<dbReference type="InterPro" id="IPR014729">
    <property type="entry name" value="Rossmann-like_a/b/a_fold"/>
</dbReference>
<dbReference type="SUPFAM" id="SSF50715">
    <property type="entry name" value="Ribosomal protein L25-like"/>
    <property type="match status" value="1"/>
</dbReference>
<keyword evidence="17" id="KW-1185">Reference proteome</keyword>
<evidence type="ECO:0000256" key="8">
    <source>
        <dbReference type="ARBA" id="ARBA00022917"/>
    </source>
</evidence>
<dbReference type="Gene3D" id="1.10.1160.10">
    <property type="entry name" value="Glutamyl-trna Synthetase, Domain 2"/>
    <property type="match status" value="1"/>
</dbReference>
<dbReference type="InParanoid" id="G0QMQ7"/>
<evidence type="ECO:0000256" key="10">
    <source>
        <dbReference type="ARBA" id="ARBA00030865"/>
    </source>
</evidence>
<dbReference type="GeneID" id="14909678"/>
<dbReference type="OMA" id="CPVVDSH"/>
<reference evidence="16 17" key="1">
    <citation type="submission" date="2011-07" db="EMBL/GenBank/DDBJ databases">
        <authorList>
            <person name="Coyne R."/>
            <person name="Brami D."/>
            <person name="Johnson J."/>
            <person name="Hostetler J."/>
            <person name="Hannick L."/>
            <person name="Clark T."/>
            <person name="Cassidy-Hanley D."/>
            <person name="Inman J."/>
        </authorList>
    </citation>
    <scope>NUCLEOTIDE SEQUENCE [LARGE SCALE GENOMIC DNA]</scope>
    <source>
        <strain evidence="16 17">G5</strain>
    </source>
</reference>
<dbReference type="NCBIfam" id="TIGR00463">
    <property type="entry name" value="gltX_arch"/>
    <property type="match status" value="1"/>
</dbReference>
<dbReference type="Pfam" id="PF03950">
    <property type="entry name" value="tRNA-synt_1c_C"/>
    <property type="match status" value="1"/>
</dbReference>
<dbReference type="GO" id="GO:0005524">
    <property type="term" value="F:ATP binding"/>
    <property type="evidence" value="ECO:0007669"/>
    <property type="project" value="UniProtKB-KW"/>
</dbReference>
<evidence type="ECO:0000259" key="15">
    <source>
        <dbReference type="Pfam" id="PF20974"/>
    </source>
</evidence>
<dbReference type="eggNOG" id="KOG1147">
    <property type="taxonomic scope" value="Eukaryota"/>
</dbReference>
<dbReference type="InterPro" id="IPR020059">
    <property type="entry name" value="Glu/Gln-tRNA-synth_Ib_codon-bd"/>
</dbReference>
<dbReference type="RefSeq" id="XP_004037482.1">
    <property type="nucleotide sequence ID" value="XM_004037434.1"/>
</dbReference>
<dbReference type="Pfam" id="PF00749">
    <property type="entry name" value="tRNA-synt_1c"/>
    <property type="match status" value="1"/>
</dbReference>
<sequence length="548" mass="63646">MQKSTNFDIEKEYQKYKNVLKGAKKGEVVTRFPPEPSGYLHIGHAKAVLINYHYSKIYEGKMIFRFDDTNVEKEKEEYVQSIIDDLKTLGVQWTGEITHTSDYFDYLIEKAEELIKKGLAYCDNTPQEIMRDERFKCIESKNRNTPPEENLKIFRAMCKTNADIHDADNYCLRGKIDMKSKNGAMRDPVFYRVNTKEHHRTGTKYRCYPTYDFCCPLVDSIEGVTHAMRTNEYSDRIEQYSWVIKNCDVRPVQIWEFSRLNFAHTFLSKRKLTEFVLSGKVDGWDDPRFPTVKGILRKGLTVEALTEFMLMQGPSKNTNLMEWDKIWAINKQFIDPISGRYTAIAAKTACKAIVVNGPETEESFEVALHPKNAEMGNKQIFKSKDLLIEYDDAKLLKVDQIVTFMKWGNMKVLDIQENQEGTLKLLLEYLPDNKDFKNTIKVNWLANSQLTQVLLVEYDHLLKNDKVLENVPFEEQLNETTKYVTDAIGEPLLKNLIKGQYIQLERRGYFKVDKIHDNQNGDKVIEIIFVPDGKSKGMSTISKNVANR</sequence>
<dbReference type="FunFam" id="3.90.800.10:FF:000001">
    <property type="entry name" value="Glutamine--tRNA ligase"/>
    <property type="match status" value="1"/>
</dbReference>
<evidence type="ECO:0000259" key="14">
    <source>
        <dbReference type="Pfam" id="PF03950"/>
    </source>
</evidence>
<evidence type="ECO:0000256" key="1">
    <source>
        <dbReference type="ARBA" id="ARBA00004496"/>
    </source>
</evidence>
<feature type="domain" description="Glutamyl/glutaminyl-tRNA synthetase class Ib anti-codon binding" evidence="14">
    <location>
        <begin position="340"/>
        <end position="422"/>
    </location>
</feature>
<dbReference type="InterPro" id="IPR020056">
    <property type="entry name" value="Rbsml_bL25/Gln-tRNA_synth_N"/>
</dbReference>
<dbReference type="InterPro" id="IPR011035">
    <property type="entry name" value="Ribosomal_bL25/Gln-tRNA_synth"/>
</dbReference>
<dbReference type="FunCoup" id="G0QMQ7">
    <property type="interactions" value="340"/>
</dbReference>
<dbReference type="InterPro" id="IPR000924">
    <property type="entry name" value="Glu/Gln-tRNA-synth"/>
</dbReference>
<dbReference type="STRING" id="857967.G0QMQ7"/>
<evidence type="ECO:0000256" key="11">
    <source>
        <dbReference type="ARBA" id="ARBA00048351"/>
    </source>
</evidence>
<dbReference type="PRINTS" id="PR00987">
    <property type="entry name" value="TRNASYNTHGLU"/>
</dbReference>
<organism evidence="16 17">
    <name type="scientific">Ichthyophthirius multifiliis</name>
    <name type="common">White spot disease agent</name>
    <name type="synonym">Ich</name>
    <dbReference type="NCBI Taxonomy" id="5932"/>
    <lineage>
        <taxon>Eukaryota</taxon>
        <taxon>Sar</taxon>
        <taxon>Alveolata</taxon>
        <taxon>Ciliophora</taxon>
        <taxon>Intramacronucleata</taxon>
        <taxon>Oligohymenophorea</taxon>
        <taxon>Hymenostomatida</taxon>
        <taxon>Ophryoglenina</taxon>
        <taxon>Ichthyophthirius</taxon>
    </lineage>
</organism>
<keyword evidence="9 12" id="KW-0030">Aminoacyl-tRNA synthetase</keyword>
<dbReference type="GO" id="GO:0006424">
    <property type="term" value="P:glutamyl-tRNA aminoacylation"/>
    <property type="evidence" value="ECO:0007669"/>
    <property type="project" value="InterPro"/>
</dbReference>
<dbReference type="Gene3D" id="2.40.240.10">
    <property type="entry name" value="Ribosomal Protein L25, Chain P"/>
    <property type="match status" value="2"/>
</dbReference>
<dbReference type="Gene3D" id="3.90.800.10">
    <property type="entry name" value="Glutamyl-tRNA Synthetase, Domain 3"/>
    <property type="match status" value="1"/>
</dbReference>
<dbReference type="PROSITE" id="PS00178">
    <property type="entry name" value="AA_TRNA_LIGASE_I"/>
    <property type="match status" value="1"/>
</dbReference>
<dbReference type="Pfam" id="PF20974">
    <property type="entry name" value="tRNA-synt_1c_C2"/>
    <property type="match status" value="1"/>
</dbReference>
<evidence type="ECO:0000256" key="9">
    <source>
        <dbReference type="ARBA" id="ARBA00023146"/>
    </source>
</evidence>
<dbReference type="PANTHER" id="PTHR43097:SF5">
    <property type="entry name" value="GLUTAMATE--TRNA LIGASE"/>
    <property type="match status" value="1"/>
</dbReference>
<keyword evidence="5 12" id="KW-0436">Ligase</keyword>
<proteinExistence type="inferred from homology"/>
<dbReference type="InterPro" id="IPR020058">
    <property type="entry name" value="Glu/Gln-tRNA-synth_Ib_cat-dom"/>
</dbReference>
<evidence type="ECO:0000313" key="17">
    <source>
        <dbReference type="Proteomes" id="UP000008983"/>
    </source>
</evidence>
<name>G0QMQ7_ICHMU</name>
<feature type="domain" description="Glutamyl/glutaminyl-tRNA synthetase class Ib catalytic" evidence="13">
    <location>
        <begin position="27"/>
        <end position="335"/>
    </location>
</feature>
<dbReference type="EC" id="6.1.1.17" evidence="3"/>
<dbReference type="FunFam" id="3.40.50.620:FF:000037">
    <property type="entry name" value="Glutamine--tRNA ligase cytoplasmic"/>
    <property type="match status" value="1"/>
</dbReference>
<dbReference type="InterPro" id="IPR020061">
    <property type="entry name" value="Glu_tRNA_lig_a-bdl"/>
</dbReference>
<evidence type="ECO:0000259" key="13">
    <source>
        <dbReference type="Pfam" id="PF00749"/>
    </source>
</evidence>
<evidence type="ECO:0000256" key="5">
    <source>
        <dbReference type="ARBA" id="ARBA00022598"/>
    </source>
</evidence>
<feature type="domain" description="tRNA synthetases class I (E and Q) anti-codon binding" evidence="15">
    <location>
        <begin position="441"/>
        <end position="513"/>
    </location>
</feature>
<accession>G0QMQ7</accession>
<dbReference type="OrthoDB" id="10250478at2759"/>
<dbReference type="GO" id="GO:0004818">
    <property type="term" value="F:glutamate-tRNA ligase activity"/>
    <property type="evidence" value="ECO:0007669"/>
    <property type="project" value="UniProtKB-EC"/>
</dbReference>
<keyword evidence="8 12" id="KW-0648">Protein biosynthesis</keyword>
<dbReference type="InterPro" id="IPR050132">
    <property type="entry name" value="Gln/Glu-tRNA_Ligase"/>
</dbReference>
<comment type="subcellular location">
    <subcellularLocation>
        <location evidence="1">Cytoplasm</location>
    </subcellularLocation>
</comment>
<gene>
    <name evidence="16" type="ORF">IMG5_051190</name>
</gene>
<evidence type="ECO:0000256" key="2">
    <source>
        <dbReference type="ARBA" id="ARBA00008927"/>
    </source>
</evidence>
<protein>
    <recommendedName>
        <fullName evidence="3">glutamate--tRNA ligase</fullName>
        <ecNumber evidence="3">6.1.1.17</ecNumber>
    </recommendedName>
    <alternativeName>
        <fullName evidence="10">Glutamyl-tRNA synthetase</fullName>
    </alternativeName>
</protein>
<dbReference type="PANTHER" id="PTHR43097">
    <property type="entry name" value="GLUTAMINE-TRNA LIGASE"/>
    <property type="match status" value="1"/>
</dbReference>